<dbReference type="Pfam" id="PF00324">
    <property type="entry name" value="AA_permease"/>
    <property type="match status" value="1"/>
</dbReference>
<comment type="subcellular location">
    <subcellularLocation>
        <location evidence="1">Cell membrane</location>
        <topology evidence="1">Multi-pass membrane protein</topology>
    </subcellularLocation>
</comment>
<dbReference type="RefSeq" id="WP_085136402.1">
    <property type="nucleotide sequence ID" value="NZ_AP022609.1"/>
</dbReference>
<dbReference type="GO" id="GO:0055085">
    <property type="term" value="P:transmembrane transport"/>
    <property type="evidence" value="ECO:0007669"/>
    <property type="project" value="InterPro"/>
</dbReference>
<keyword evidence="7" id="KW-1133">Transmembrane helix</keyword>
<dbReference type="Gene3D" id="1.20.1740.10">
    <property type="entry name" value="Amino acid/polyamine transporter I"/>
    <property type="match status" value="1"/>
</dbReference>
<evidence type="ECO:0000256" key="4">
    <source>
        <dbReference type="ARBA" id="ARBA00022475"/>
    </source>
</evidence>
<sequence length="493" mass="52026">MSLSPAPQPASPAALAREDEGYHKDLTPRQLQMIGLGGAIGTGLFFGAGGRLASAGPGLFIVYAVCGGFAFLILRALGELVLHRPTSGSFVSYAREFFGEKTAYVAGWLYFLNWSMTGIVDTTAIASYFHYWHLFGVVPQWTLALIALLAVLSMNLISVKLFGELEFWAALIKVVALLTFLVVGTIFLGGRYQVDGQDTGLQLLADNGGLLPTGLLPLVLVTSGVVFSYAGVELVGTAAGETADPEKIMPRAINSVVARIAIFYVGSVLLLALLLPYTAFKEHQSPFVTFFSKVGFTGAGSLMNVVVLTAAFSSLNAGLYSTGRILRSMAVNGSGPAFTAKMSKNGVPYGGILLTSAVGLLGVVLNAVRPGQAFEIVLNIAAVGVMAAWATIVACQLRLHRLANAGVMQRPSFRMPLAPYSGYVTLAFLAGVLGLMLFDQRSGPFVWGVLLIGGPALFGGWFLVRGRVQAAATLAAPEHDQARPAAVPPDFDE</sequence>
<name>A0A7I7X6H3_9MYCO</name>
<dbReference type="AlphaFoldDB" id="A0A7I7X6H3"/>
<keyword evidence="4" id="KW-1003">Cell membrane</keyword>
<evidence type="ECO:0000256" key="3">
    <source>
        <dbReference type="ARBA" id="ARBA00022448"/>
    </source>
</evidence>
<dbReference type="Proteomes" id="UP000467260">
    <property type="component" value="Chromosome"/>
</dbReference>
<dbReference type="GO" id="GO:0005886">
    <property type="term" value="C:plasma membrane"/>
    <property type="evidence" value="ECO:0007669"/>
    <property type="project" value="UniProtKB-SubCell"/>
</dbReference>
<protein>
    <submittedName>
        <fullName evidence="9">L-asparagine permease 2</fullName>
    </submittedName>
</protein>
<keyword evidence="3" id="KW-0813">Transport</keyword>
<keyword evidence="6" id="KW-0029">Amino-acid transport</keyword>
<keyword evidence="8" id="KW-0472">Membrane</keyword>
<dbReference type="EMBL" id="AP022609">
    <property type="protein sequence ID" value="BBZ25439.1"/>
    <property type="molecule type" value="Genomic_DNA"/>
</dbReference>
<evidence type="ECO:0000256" key="5">
    <source>
        <dbReference type="ARBA" id="ARBA00022692"/>
    </source>
</evidence>
<reference evidence="9 10" key="1">
    <citation type="journal article" date="2019" name="Emerg. Microbes Infect.">
        <title>Comprehensive subspecies identification of 175 nontuberculous mycobacteria species based on 7547 genomic profiles.</title>
        <authorList>
            <person name="Matsumoto Y."/>
            <person name="Kinjo T."/>
            <person name="Motooka D."/>
            <person name="Nabeya D."/>
            <person name="Jung N."/>
            <person name="Uechi K."/>
            <person name="Horii T."/>
            <person name="Iida T."/>
            <person name="Fujita J."/>
            <person name="Nakamura S."/>
        </authorList>
    </citation>
    <scope>NUCLEOTIDE SEQUENCE [LARGE SCALE GENOMIC DNA]</scope>
    <source>
        <strain evidence="9 10">JCM 13571</strain>
    </source>
</reference>
<dbReference type="PANTHER" id="PTHR43495">
    <property type="entry name" value="GABA PERMEASE"/>
    <property type="match status" value="1"/>
</dbReference>
<dbReference type="KEGG" id="mhib:MHIB_38570"/>
<evidence type="ECO:0000313" key="10">
    <source>
        <dbReference type="Proteomes" id="UP000467260"/>
    </source>
</evidence>
<dbReference type="GO" id="GO:0006865">
    <property type="term" value="P:amino acid transport"/>
    <property type="evidence" value="ECO:0007669"/>
    <property type="project" value="UniProtKB-KW"/>
</dbReference>
<proteinExistence type="inferred from homology"/>
<accession>A0A7I7X6H3</accession>
<keyword evidence="10" id="KW-1185">Reference proteome</keyword>
<evidence type="ECO:0000256" key="2">
    <source>
        <dbReference type="ARBA" id="ARBA00008583"/>
    </source>
</evidence>
<dbReference type="OrthoDB" id="5297508at2"/>
<keyword evidence="5" id="KW-0812">Transmembrane</keyword>
<dbReference type="PANTHER" id="PTHR43495:SF1">
    <property type="entry name" value="L-ASPARAGINE PERMEASE"/>
    <property type="match status" value="1"/>
</dbReference>
<evidence type="ECO:0000256" key="1">
    <source>
        <dbReference type="ARBA" id="ARBA00004651"/>
    </source>
</evidence>
<dbReference type="PROSITE" id="PS00218">
    <property type="entry name" value="AMINO_ACID_PERMEASE_1"/>
    <property type="match status" value="1"/>
</dbReference>
<evidence type="ECO:0000256" key="6">
    <source>
        <dbReference type="ARBA" id="ARBA00022970"/>
    </source>
</evidence>
<evidence type="ECO:0000256" key="7">
    <source>
        <dbReference type="ARBA" id="ARBA00022989"/>
    </source>
</evidence>
<organism evidence="9 10">
    <name type="scientific">Mycolicibacter hiberniae</name>
    <dbReference type="NCBI Taxonomy" id="29314"/>
    <lineage>
        <taxon>Bacteria</taxon>
        <taxon>Bacillati</taxon>
        <taxon>Actinomycetota</taxon>
        <taxon>Actinomycetes</taxon>
        <taxon>Mycobacteriales</taxon>
        <taxon>Mycobacteriaceae</taxon>
        <taxon>Mycolicibacter</taxon>
    </lineage>
</organism>
<dbReference type="PIRSF" id="PIRSF006060">
    <property type="entry name" value="AA_transporter"/>
    <property type="match status" value="1"/>
</dbReference>
<dbReference type="InterPro" id="IPR004840">
    <property type="entry name" value="Amino_acid_permease_CS"/>
</dbReference>
<dbReference type="FunFam" id="1.20.1740.10:FF:000001">
    <property type="entry name" value="Amino acid permease"/>
    <property type="match status" value="1"/>
</dbReference>
<dbReference type="InterPro" id="IPR004841">
    <property type="entry name" value="AA-permease/SLC12A_dom"/>
</dbReference>
<evidence type="ECO:0000313" key="9">
    <source>
        <dbReference type="EMBL" id="BBZ25439.1"/>
    </source>
</evidence>
<comment type="similarity">
    <text evidence="2">Belongs to the amino acid-polyamine-organocation (APC) superfamily. Amino acid transporter (AAT) (TC 2.A.3.1) family.</text>
</comment>
<evidence type="ECO:0000256" key="8">
    <source>
        <dbReference type="ARBA" id="ARBA00023136"/>
    </source>
</evidence>
<gene>
    <name evidence="9" type="primary">ansP2</name>
    <name evidence="9" type="ORF">MHIB_38570</name>
</gene>